<accession>A0AA38TK56</accession>
<name>A0AA38TK56_9ASTR</name>
<evidence type="ECO:0000313" key="3">
    <source>
        <dbReference type="Proteomes" id="UP001172457"/>
    </source>
</evidence>
<dbReference type="AlphaFoldDB" id="A0AA38TK56"/>
<protein>
    <submittedName>
        <fullName evidence="2">Uncharacterized protein</fullName>
    </submittedName>
</protein>
<reference evidence="2" key="1">
    <citation type="submission" date="2023-03" db="EMBL/GenBank/DDBJ databases">
        <title>Chromosome-scale reference genome and RAD-based genetic map of yellow starthistle (Centaurea solstitialis) reveal putative structural variation and QTLs associated with invader traits.</title>
        <authorList>
            <person name="Reatini B."/>
            <person name="Cang F.A."/>
            <person name="Jiang Q."/>
            <person name="Mckibben M.T.W."/>
            <person name="Barker M.S."/>
            <person name="Rieseberg L.H."/>
            <person name="Dlugosch K.M."/>
        </authorList>
    </citation>
    <scope>NUCLEOTIDE SEQUENCE</scope>
    <source>
        <strain evidence="2">CAN-66</strain>
        <tissue evidence="2">Leaf</tissue>
    </source>
</reference>
<dbReference type="EMBL" id="JARYMX010000003">
    <property type="protein sequence ID" value="KAJ9556826.1"/>
    <property type="molecule type" value="Genomic_DNA"/>
</dbReference>
<proteinExistence type="predicted"/>
<evidence type="ECO:0000256" key="1">
    <source>
        <dbReference type="SAM" id="MobiDB-lite"/>
    </source>
</evidence>
<feature type="compositionally biased region" description="Acidic residues" evidence="1">
    <location>
        <begin position="140"/>
        <end position="152"/>
    </location>
</feature>
<evidence type="ECO:0000313" key="2">
    <source>
        <dbReference type="EMBL" id="KAJ9556826.1"/>
    </source>
</evidence>
<gene>
    <name evidence="2" type="ORF">OSB04_011440</name>
</gene>
<feature type="region of interest" description="Disordered" evidence="1">
    <location>
        <begin position="103"/>
        <end position="152"/>
    </location>
</feature>
<organism evidence="2 3">
    <name type="scientific">Centaurea solstitialis</name>
    <name type="common">yellow star-thistle</name>
    <dbReference type="NCBI Taxonomy" id="347529"/>
    <lineage>
        <taxon>Eukaryota</taxon>
        <taxon>Viridiplantae</taxon>
        <taxon>Streptophyta</taxon>
        <taxon>Embryophyta</taxon>
        <taxon>Tracheophyta</taxon>
        <taxon>Spermatophyta</taxon>
        <taxon>Magnoliopsida</taxon>
        <taxon>eudicotyledons</taxon>
        <taxon>Gunneridae</taxon>
        <taxon>Pentapetalae</taxon>
        <taxon>asterids</taxon>
        <taxon>campanulids</taxon>
        <taxon>Asterales</taxon>
        <taxon>Asteraceae</taxon>
        <taxon>Carduoideae</taxon>
        <taxon>Cardueae</taxon>
        <taxon>Centaureinae</taxon>
        <taxon>Centaurea</taxon>
    </lineage>
</organism>
<dbReference type="Proteomes" id="UP001172457">
    <property type="component" value="Chromosome 3"/>
</dbReference>
<comment type="caution">
    <text evidence="2">The sequence shown here is derived from an EMBL/GenBank/DDBJ whole genome shotgun (WGS) entry which is preliminary data.</text>
</comment>
<sequence>MSCDDEKANVYLRSGGFWAEGVEGWDYVVSNETVTDDEDVTAFLQFAKQSTKAPILYVDAFLDGGGDGSGTSNAINEEPMYSHQVYTESQIQQSYDTSYTEVVPETQHQQQEGQEEEEYERRKFAGCAEDESHVYHTGLTDEEEDEENEEGVEPFKLREGVNDYFGMPPLLRSEDFLSQNNEVVPYRRSQRVKDGQVFDTKEQMILAVGQKFLEEGFEHKTNRSCTKGTRLYVSEMSVTCL</sequence>
<keyword evidence="3" id="KW-1185">Reference proteome</keyword>